<reference evidence="3" key="1">
    <citation type="journal article" date="2015" name="Nat. Genet.">
        <title>The genome and transcriptome of the zoonotic hookworm Ancylostoma ceylanicum identify infection-specific gene families.</title>
        <authorList>
            <person name="Schwarz E.M."/>
            <person name="Hu Y."/>
            <person name="Antoshechkin I."/>
            <person name="Miller M.M."/>
            <person name="Sternberg P.W."/>
            <person name="Aroian R.V."/>
        </authorList>
    </citation>
    <scope>NUCLEOTIDE SEQUENCE</scope>
    <source>
        <strain evidence="3">HY135</strain>
    </source>
</reference>
<dbReference type="STRING" id="53326.A0A016T4T2"/>
<dbReference type="Proteomes" id="UP000024635">
    <property type="component" value="Unassembled WGS sequence"/>
</dbReference>
<evidence type="ECO:0008006" key="4">
    <source>
        <dbReference type="Google" id="ProtNLM"/>
    </source>
</evidence>
<feature type="signal peptide" evidence="1">
    <location>
        <begin position="1"/>
        <end position="20"/>
    </location>
</feature>
<proteinExistence type="predicted"/>
<organism evidence="2 3">
    <name type="scientific">Ancylostoma ceylanicum</name>
    <dbReference type="NCBI Taxonomy" id="53326"/>
    <lineage>
        <taxon>Eukaryota</taxon>
        <taxon>Metazoa</taxon>
        <taxon>Ecdysozoa</taxon>
        <taxon>Nematoda</taxon>
        <taxon>Chromadorea</taxon>
        <taxon>Rhabditida</taxon>
        <taxon>Rhabditina</taxon>
        <taxon>Rhabditomorpha</taxon>
        <taxon>Strongyloidea</taxon>
        <taxon>Ancylostomatidae</taxon>
        <taxon>Ancylostomatinae</taxon>
        <taxon>Ancylostoma</taxon>
    </lineage>
</organism>
<dbReference type="InterPro" id="IPR016186">
    <property type="entry name" value="C-type_lectin-like/link_sf"/>
</dbReference>
<dbReference type="CDD" id="cd00037">
    <property type="entry name" value="CLECT"/>
    <property type="match status" value="1"/>
</dbReference>
<evidence type="ECO:0000313" key="3">
    <source>
        <dbReference type="Proteomes" id="UP000024635"/>
    </source>
</evidence>
<dbReference type="EMBL" id="JARK01001474">
    <property type="protein sequence ID" value="EYB97692.1"/>
    <property type="molecule type" value="Genomic_DNA"/>
</dbReference>
<dbReference type="InterPro" id="IPR016187">
    <property type="entry name" value="CTDL_fold"/>
</dbReference>
<feature type="chain" id="PRO_5001487136" description="C-type lectin domain-containing protein" evidence="1">
    <location>
        <begin position="21"/>
        <end position="385"/>
    </location>
</feature>
<evidence type="ECO:0000256" key="1">
    <source>
        <dbReference type="SAM" id="SignalP"/>
    </source>
</evidence>
<sequence length="385" mass="42770">MFSHLLHFGIVCVLASQVHGKLCKGIKGGGCELLNTVVSGKCIYLCNVRGQVNFNSARRICEGAHLGGNVLSISNEFENELVKGFLAYQGVSTAFIGRTWTGYEWVWTNNDASTFVPTTTTTTTTTTTATTTTDAPREVALVVVIDATEQNGRHNALQEVDFANSLTRYILERGSAEFAFVKYGCYPPSFPPFHSTSSDLSNDMKEINSSIHKQCFQKQGRTFAQTYDDLSWFYYSNYPERLHISKNMAVIIFTSTNDSRSIADLVPMTTIPHSVVITISVGKDAADTSRLSVPQFSNHIAVNDLSDTDRLVEDVDEMIFTSLRDYREKIAADSSRLSVPQFSNHIAVNDLSSTDKLVEDVDEMIFTSLRDYREKIGPAHSQKNT</sequence>
<evidence type="ECO:0000313" key="2">
    <source>
        <dbReference type="EMBL" id="EYB97692.1"/>
    </source>
</evidence>
<comment type="caution">
    <text evidence="2">The sequence shown here is derived from an EMBL/GenBank/DDBJ whole genome shotgun (WGS) entry which is preliminary data.</text>
</comment>
<gene>
    <name evidence="2" type="primary">Acey_s0138.g2061</name>
    <name evidence="2" type="ORF">Y032_0138g2061</name>
</gene>
<dbReference type="SUPFAM" id="SSF56436">
    <property type="entry name" value="C-type lectin-like"/>
    <property type="match status" value="1"/>
</dbReference>
<keyword evidence="1" id="KW-0732">Signal</keyword>
<dbReference type="AlphaFoldDB" id="A0A016T4T2"/>
<keyword evidence="3" id="KW-1185">Reference proteome</keyword>
<dbReference type="Gene3D" id="3.10.100.10">
    <property type="entry name" value="Mannose-Binding Protein A, subunit A"/>
    <property type="match status" value="1"/>
</dbReference>
<accession>A0A016T4T2</accession>
<name>A0A016T4T2_9BILA</name>
<protein>
    <recommendedName>
        <fullName evidence="4">C-type lectin domain-containing protein</fullName>
    </recommendedName>
</protein>
<dbReference type="OrthoDB" id="5840890at2759"/>